<dbReference type="EMBL" id="RBIL01000001">
    <property type="protein sequence ID" value="RKQ90819.1"/>
    <property type="molecule type" value="Genomic_DNA"/>
</dbReference>
<evidence type="ECO:0000313" key="1">
    <source>
        <dbReference type="EMBL" id="RKQ90819.1"/>
    </source>
</evidence>
<evidence type="ECO:0000313" key="2">
    <source>
        <dbReference type="Proteomes" id="UP000278962"/>
    </source>
</evidence>
<reference evidence="1 2" key="1">
    <citation type="submission" date="2018-10" db="EMBL/GenBank/DDBJ databases">
        <title>Genomic Encyclopedia of Archaeal and Bacterial Type Strains, Phase II (KMG-II): from individual species to whole genera.</title>
        <authorList>
            <person name="Goeker M."/>
        </authorList>
    </citation>
    <scope>NUCLEOTIDE SEQUENCE [LARGE SCALE GENOMIC DNA]</scope>
    <source>
        <strain evidence="1 2">DSM 14954</strain>
    </source>
</reference>
<dbReference type="AlphaFoldDB" id="A0A660L8H6"/>
<dbReference type="Proteomes" id="UP000278962">
    <property type="component" value="Unassembled WGS sequence"/>
</dbReference>
<organism evidence="1 2">
    <name type="scientific">Solirubrobacter pauli</name>
    <dbReference type="NCBI Taxonomy" id="166793"/>
    <lineage>
        <taxon>Bacteria</taxon>
        <taxon>Bacillati</taxon>
        <taxon>Actinomycetota</taxon>
        <taxon>Thermoleophilia</taxon>
        <taxon>Solirubrobacterales</taxon>
        <taxon>Solirubrobacteraceae</taxon>
        <taxon>Solirubrobacter</taxon>
    </lineage>
</organism>
<protein>
    <submittedName>
        <fullName evidence="1">Uncharacterized protein</fullName>
    </submittedName>
</protein>
<proteinExistence type="predicted"/>
<accession>A0A660L8H6</accession>
<gene>
    <name evidence="1" type="ORF">C8N24_0634</name>
</gene>
<sequence length="76" mass="8549">MVARQRVWNARRVDWIEQIAEAAVTVYHRGELPYEDVERAAVVVEALGVEDDLERRIETVANALRDTKATAQGSPS</sequence>
<name>A0A660L8H6_9ACTN</name>
<keyword evidence="2" id="KW-1185">Reference proteome</keyword>
<comment type="caution">
    <text evidence="1">The sequence shown here is derived from an EMBL/GenBank/DDBJ whole genome shotgun (WGS) entry which is preliminary data.</text>
</comment>